<feature type="compositionally biased region" description="Pro residues" evidence="1">
    <location>
        <begin position="309"/>
        <end position="318"/>
    </location>
</feature>
<dbReference type="GO" id="GO:0032153">
    <property type="term" value="C:cell division site"/>
    <property type="evidence" value="ECO:0007669"/>
    <property type="project" value="TreeGrafter"/>
</dbReference>
<dbReference type="PANTHER" id="PTHR43628">
    <property type="entry name" value="ACTIVATOR OF C KINASE PROTEIN 1-RELATED"/>
    <property type="match status" value="1"/>
</dbReference>
<dbReference type="PANTHER" id="PTHR43628:SF1">
    <property type="entry name" value="CHITIN SYNTHASE REGULATORY FACTOR 2-RELATED"/>
    <property type="match status" value="1"/>
</dbReference>
<feature type="region of interest" description="Disordered" evidence="1">
    <location>
        <begin position="437"/>
        <end position="508"/>
    </location>
</feature>
<keyword evidence="3" id="KW-1185">Reference proteome</keyword>
<name>A0AAD5VRL0_9AGAR</name>
<feature type="compositionally biased region" description="Basic and acidic residues" evidence="1">
    <location>
        <begin position="272"/>
        <end position="285"/>
    </location>
</feature>
<reference evidence="2" key="1">
    <citation type="submission" date="2022-07" db="EMBL/GenBank/DDBJ databases">
        <title>Genome Sequence of Leucocoprinus birnbaumii.</title>
        <authorList>
            <person name="Buettner E."/>
        </authorList>
    </citation>
    <scope>NUCLEOTIDE SEQUENCE</scope>
    <source>
        <strain evidence="2">VT141</strain>
    </source>
</reference>
<dbReference type="Proteomes" id="UP001213000">
    <property type="component" value="Unassembled WGS sequence"/>
</dbReference>
<feature type="region of interest" description="Disordered" evidence="1">
    <location>
        <begin position="1"/>
        <end position="21"/>
    </location>
</feature>
<feature type="compositionally biased region" description="Polar residues" evidence="1">
    <location>
        <begin position="484"/>
        <end position="508"/>
    </location>
</feature>
<protein>
    <recommendedName>
        <fullName evidence="4">HCP-like protein</fullName>
    </recommendedName>
</protein>
<feature type="region of interest" description="Disordered" evidence="1">
    <location>
        <begin position="161"/>
        <end position="422"/>
    </location>
</feature>
<dbReference type="SMART" id="SM00671">
    <property type="entry name" value="SEL1"/>
    <property type="match status" value="3"/>
</dbReference>
<comment type="caution">
    <text evidence="2">The sequence shown here is derived from an EMBL/GenBank/DDBJ whole genome shotgun (WGS) entry which is preliminary data.</text>
</comment>
<dbReference type="AlphaFoldDB" id="A0AAD5VRL0"/>
<dbReference type="SUPFAM" id="SSF81901">
    <property type="entry name" value="HCP-like"/>
    <property type="match status" value="1"/>
</dbReference>
<gene>
    <name evidence="2" type="ORF">NP233_g6113</name>
</gene>
<evidence type="ECO:0008006" key="4">
    <source>
        <dbReference type="Google" id="ProtNLM"/>
    </source>
</evidence>
<dbReference type="InterPro" id="IPR052945">
    <property type="entry name" value="Mitotic_Regulator"/>
</dbReference>
<feature type="compositionally biased region" description="Polar residues" evidence="1">
    <location>
        <begin position="236"/>
        <end position="252"/>
    </location>
</feature>
<feature type="compositionally biased region" description="Low complexity" evidence="1">
    <location>
        <begin position="439"/>
        <end position="483"/>
    </location>
</feature>
<dbReference type="InterPro" id="IPR011990">
    <property type="entry name" value="TPR-like_helical_dom_sf"/>
</dbReference>
<dbReference type="Gene3D" id="1.25.40.10">
    <property type="entry name" value="Tetratricopeptide repeat domain"/>
    <property type="match status" value="1"/>
</dbReference>
<feature type="compositionally biased region" description="Polar residues" evidence="1">
    <location>
        <begin position="90"/>
        <end position="110"/>
    </location>
</feature>
<dbReference type="GO" id="GO:0010972">
    <property type="term" value="P:negative regulation of G2/M transition of mitotic cell cycle"/>
    <property type="evidence" value="ECO:0007669"/>
    <property type="project" value="TreeGrafter"/>
</dbReference>
<dbReference type="EMBL" id="JANIEX010000385">
    <property type="protein sequence ID" value="KAJ3567823.1"/>
    <property type="molecule type" value="Genomic_DNA"/>
</dbReference>
<dbReference type="InterPro" id="IPR006597">
    <property type="entry name" value="Sel1-like"/>
</dbReference>
<feature type="region of interest" description="Disordered" evidence="1">
    <location>
        <begin position="59"/>
        <end position="110"/>
    </location>
</feature>
<feature type="compositionally biased region" description="Polar residues" evidence="1">
    <location>
        <begin position="398"/>
        <end position="408"/>
    </location>
</feature>
<sequence>MATTFPVEQAPPTAFKIQHSSPLDSLVRRTSAKRARAVVQSTASSQQYPASVIDAYTASSPTSTSHEEPFFDVDPYGGFATRDPPPLNPPQRSYVTQQQPSSPLLHTHFARNSTATASMVGSYSDLRSSLESKNAYQELEYRYRDDESVYSQVDSLSPALRDSWRSGATTRTARPDDPSSHHGASTGRTKVPGVSPEGGTSWAAGVPTVVVSSPDVDSSHSNTSARAGRMPVVRPITSNFSRPVRPSPQSRQFEYGAAQQQAITAPPPLPHDANDQKRRVLERNANRAASNSPSSQDQMRFFRRSKSPKPSPLAPVPNPYISSPAARVQQPQAIKSPASPEDSLPNPYAEQPVSAALSNPYLGPNPTTVRTPSPQPSSPDQQVLLDRRSPQPPITLSAPPNGTSNSSPVALPRQPPARSNSPASLYSTYSFYNFENAVPSPTSSGPPSRASPAPQQQQQPHGTQHLQPDASQLQRQQQQQQQQPRSPNYNTPRTSSPLATSPQQEGQTPQDFLQLGIQNHEANRLKESAMYFEKSAKDNGGCGVGMLMWGLTLRHGWGCEKNEKVGFKWLRKAAESAVVDLESARGGKSVDTTPVQDELVLAIYEVGQCFFHGWGVNKDQKMAVSYYTVAARLGDPDAQNDLAFCLANGKGCKKDRKEAAKWYRAAVAQGVSDVGLAWIYKEKFM</sequence>
<dbReference type="Pfam" id="PF08238">
    <property type="entry name" value="Sel1"/>
    <property type="match status" value="3"/>
</dbReference>
<proteinExistence type="predicted"/>
<feature type="compositionally biased region" description="Low complexity" evidence="1">
    <location>
        <begin position="286"/>
        <end position="295"/>
    </location>
</feature>
<organism evidence="2 3">
    <name type="scientific">Leucocoprinus birnbaumii</name>
    <dbReference type="NCBI Taxonomy" id="56174"/>
    <lineage>
        <taxon>Eukaryota</taxon>
        <taxon>Fungi</taxon>
        <taxon>Dikarya</taxon>
        <taxon>Basidiomycota</taxon>
        <taxon>Agaricomycotina</taxon>
        <taxon>Agaricomycetes</taxon>
        <taxon>Agaricomycetidae</taxon>
        <taxon>Agaricales</taxon>
        <taxon>Agaricineae</taxon>
        <taxon>Agaricaceae</taxon>
        <taxon>Leucocoprinus</taxon>
    </lineage>
</organism>
<evidence type="ECO:0000256" key="1">
    <source>
        <dbReference type="SAM" id="MobiDB-lite"/>
    </source>
</evidence>
<evidence type="ECO:0000313" key="3">
    <source>
        <dbReference type="Proteomes" id="UP001213000"/>
    </source>
</evidence>
<accession>A0AAD5VRL0</accession>
<evidence type="ECO:0000313" key="2">
    <source>
        <dbReference type="EMBL" id="KAJ3567823.1"/>
    </source>
</evidence>
<feature type="compositionally biased region" description="Low complexity" evidence="1">
    <location>
        <begin position="206"/>
        <end position="224"/>
    </location>
</feature>